<name>K2RY41_MACPH</name>
<organism evidence="3 4">
    <name type="scientific">Macrophomina phaseolina (strain MS6)</name>
    <name type="common">Charcoal rot fungus</name>
    <dbReference type="NCBI Taxonomy" id="1126212"/>
    <lineage>
        <taxon>Eukaryota</taxon>
        <taxon>Fungi</taxon>
        <taxon>Dikarya</taxon>
        <taxon>Ascomycota</taxon>
        <taxon>Pezizomycotina</taxon>
        <taxon>Dothideomycetes</taxon>
        <taxon>Dothideomycetes incertae sedis</taxon>
        <taxon>Botryosphaeriales</taxon>
        <taxon>Botryosphaeriaceae</taxon>
        <taxon>Macrophomina</taxon>
    </lineage>
</organism>
<evidence type="ECO:0000313" key="4">
    <source>
        <dbReference type="Proteomes" id="UP000007129"/>
    </source>
</evidence>
<dbReference type="SMART" id="SM00672">
    <property type="entry name" value="CAP10"/>
    <property type="match status" value="1"/>
</dbReference>
<dbReference type="PANTHER" id="PTHR12203">
    <property type="entry name" value="KDEL LYS-ASP-GLU-LEU CONTAINING - RELATED"/>
    <property type="match status" value="1"/>
</dbReference>
<comment type="caution">
    <text evidence="3">The sequence shown here is derived from an EMBL/GenBank/DDBJ whole genome shotgun (WGS) entry which is preliminary data.</text>
</comment>
<keyword evidence="1" id="KW-1133">Transmembrane helix</keyword>
<dbReference type="InterPro" id="IPR006598">
    <property type="entry name" value="CAP10"/>
</dbReference>
<evidence type="ECO:0000256" key="1">
    <source>
        <dbReference type="SAM" id="Phobius"/>
    </source>
</evidence>
<dbReference type="Proteomes" id="UP000007129">
    <property type="component" value="Unassembled WGS sequence"/>
</dbReference>
<dbReference type="InterPro" id="IPR051091">
    <property type="entry name" value="O-Glucosyltr/Glycosyltrsf_90"/>
</dbReference>
<accession>K2RY41</accession>
<dbReference type="InParanoid" id="K2RY41"/>
<evidence type="ECO:0000259" key="2">
    <source>
        <dbReference type="SMART" id="SM00672"/>
    </source>
</evidence>
<dbReference type="HOGENOM" id="CLU_005027_4_2_1"/>
<dbReference type="EMBL" id="AHHD01000330">
    <property type="protein sequence ID" value="EKG15089.1"/>
    <property type="molecule type" value="Genomic_DNA"/>
</dbReference>
<proteinExistence type="predicted"/>
<feature type="domain" description="Glycosyl transferase CAP10" evidence="2">
    <location>
        <begin position="297"/>
        <end position="595"/>
    </location>
</feature>
<dbReference type="OrthoDB" id="541052at2759"/>
<feature type="transmembrane region" description="Helical" evidence="1">
    <location>
        <begin position="16"/>
        <end position="34"/>
    </location>
</feature>
<gene>
    <name evidence="3" type="ORF">MPH_07772</name>
</gene>
<dbReference type="eggNOG" id="KOG2458">
    <property type="taxonomic scope" value="Eukaryota"/>
</dbReference>
<dbReference type="VEuPathDB" id="FungiDB:MPH_07772"/>
<reference evidence="3 4" key="1">
    <citation type="journal article" date="2012" name="BMC Genomics">
        <title>Tools to kill: Genome of one of the most destructive plant pathogenic fungi Macrophomina phaseolina.</title>
        <authorList>
            <person name="Islam M.S."/>
            <person name="Haque M.S."/>
            <person name="Islam M.M."/>
            <person name="Emdad E.M."/>
            <person name="Halim A."/>
            <person name="Hossen Q.M.M."/>
            <person name="Hossain M.Z."/>
            <person name="Ahmed B."/>
            <person name="Rahim S."/>
            <person name="Rahman M.S."/>
            <person name="Alam M.M."/>
            <person name="Hou S."/>
            <person name="Wan X."/>
            <person name="Saito J.A."/>
            <person name="Alam M."/>
        </authorList>
    </citation>
    <scope>NUCLEOTIDE SEQUENCE [LARGE SCALE GENOMIC DNA]</scope>
    <source>
        <strain evidence="3 4">MS6</strain>
    </source>
</reference>
<dbReference type="Pfam" id="PF05686">
    <property type="entry name" value="Glyco_transf_90"/>
    <property type="match status" value="1"/>
</dbReference>
<sequence length="605" mass="68775">MLVQSVHAWWSATRRLVFAVFSVLLALSLVYLWFDSDSTAGVVPSYGFREHAIDDLVNTAHARFNDVLAQRSNTLKQAAARYRHRRGRHPPPGFDAWFEYAQARDAVIVEDFFDRIYEDLEPFWGIPARDIRVAAATFEPTVVSVRGGAVQRRTDHDRIWMDLWTDLVGTIAQSQKLPDLDMPINIMDESRLLVPWEDIDRLMAISAEGRSMPAPSAVSSQFTGLQDLEGAEGTPTEWIREEPLVWPLVSAACPPDSPTRAQPNGLDRTKPASDYMPTHFPDGSHSGYVSNWTAATDVCSQPHLRGLHGSFIEPQSVSIATRLIPMFGGSKLSVNNEILLPPAMYWSDNEMYSGGEQHGEEWAKKINRVVWRGAATGGRNRADTWPYFQRHRFISMVNGTKVAEAEKNGGVSTTFRLPSPGLFHVEAAEQSRLGAWIDQFSDAGFTDLLCFPHEDGPRCSYTNHEYQVAQGLPMKLQYDYKYLPDIDGNSFSGRYRGFLRSSSLPIKATVYREWHDSRLFAWVHFVPMDNTFIDFYGIMEYFLGSYTHKRKPHDQVAQMIAEHGQEWAEKVLRKEDMQIYVYRLLLEYARVCDDKRASLGFVDDL</sequence>
<evidence type="ECO:0000313" key="3">
    <source>
        <dbReference type="EMBL" id="EKG15089.1"/>
    </source>
</evidence>
<keyword evidence="1" id="KW-0472">Membrane</keyword>
<protein>
    <submittedName>
        <fullName evidence="3">Lipopolysaccharide-modifying protein</fullName>
    </submittedName>
</protein>
<dbReference type="PANTHER" id="PTHR12203:SF22">
    <property type="entry name" value="CAPSULE ASSOCIATED PROTEIN"/>
    <property type="match status" value="1"/>
</dbReference>
<dbReference type="AlphaFoldDB" id="K2RY41"/>
<keyword evidence="1" id="KW-0812">Transmembrane</keyword>